<dbReference type="Proteomes" id="UP001190700">
    <property type="component" value="Unassembled WGS sequence"/>
</dbReference>
<evidence type="ECO:0000313" key="1">
    <source>
        <dbReference type="EMBL" id="KAK3265219.1"/>
    </source>
</evidence>
<dbReference type="EMBL" id="LGRX02014066">
    <property type="protein sequence ID" value="KAK3265219.1"/>
    <property type="molecule type" value="Genomic_DNA"/>
</dbReference>
<sequence length="138" mass="15275">MGVLVAPTAFHGVTSLPLTFMTSEAIAEILADFEKRLNDIPSLVLKCEDAVVICQCSSTSSTRFDKLDELAGARLSHTPRRREADAIAATTDEITQEEYANDARPALTTTAVLNPKTRTERFRTYSYLRIISPTSRRP</sequence>
<protein>
    <submittedName>
        <fullName evidence="1">Uncharacterized protein</fullName>
    </submittedName>
</protein>
<comment type="caution">
    <text evidence="1">The sequence shown here is derived from an EMBL/GenBank/DDBJ whole genome shotgun (WGS) entry which is preliminary data.</text>
</comment>
<name>A0AAE0KYJ2_9CHLO</name>
<proteinExistence type="predicted"/>
<evidence type="ECO:0000313" key="2">
    <source>
        <dbReference type="Proteomes" id="UP001190700"/>
    </source>
</evidence>
<reference evidence="1 2" key="1">
    <citation type="journal article" date="2015" name="Genome Biol. Evol.">
        <title>Comparative Genomics of a Bacterivorous Green Alga Reveals Evolutionary Causalities and Consequences of Phago-Mixotrophic Mode of Nutrition.</title>
        <authorList>
            <person name="Burns J.A."/>
            <person name="Paasch A."/>
            <person name="Narechania A."/>
            <person name="Kim E."/>
        </authorList>
    </citation>
    <scope>NUCLEOTIDE SEQUENCE [LARGE SCALE GENOMIC DNA]</scope>
    <source>
        <strain evidence="1 2">PLY_AMNH</strain>
    </source>
</reference>
<organism evidence="1 2">
    <name type="scientific">Cymbomonas tetramitiformis</name>
    <dbReference type="NCBI Taxonomy" id="36881"/>
    <lineage>
        <taxon>Eukaryota</taxon>
        <taxon>Viridiplantae</taxon>
        <taxon>Chlorophyta</taxon>
        <taxon>Pyramimonadophyceae</taxon>
        <taxon>Pyramimonadales</taxon>
        <taxon>Pyramimonadaceae</taxon>
        <taxon>Cymbomonas</taxon>
    </lineage>
</organism>
<dbReference type="AlphaFoldDB" id="A0AAE0KYJ2"/>
<accession>A0AAE0KYJ2</accession>
<keyword evidence="2" id="KW-1185">Reference proteome</keyword>
<gene>
    <name evidence="1" type="ORF">CYMTET_26080</name>
</gene>